<proteinExistence type="predicted"/>
<evidence type="ECO:0000313" key="1">
    <source>
        <dbReference type="EMBL" id="KGN31429.1"/>
    </source>
</evidence>
<reference evidence="1 2" key="1">
    <citation type="submission" date="2013-08" db="EMBL/GenBank/DDBJ databases">
        <title>The genome sequence of Knoellia flava.</title>
        <authorList>
            <person name="Zhu W."/>
            <person name="Wang G."/>
        </authorList>
    </citation>
    <scope>NUCLEOTIDE SEQUENCE [LARGE SCALE GENOMIC DNA]</scope>
    <source>
        <strain evidence="1 2">TL1</strain>
    </source>
</reference>
<comment type="caution">
    <text evidence="1">The sequence shown here is derived from an EMBL/GenBank/DDBJ whole genome shotgun (WGS) entry which is preliminary data.</text>
</comment>
<gene>
    <name evidence="1" type="ORF">N798_08900</name>
</gene>
<dbReference type="EMBL" id="AVPI01000021">
    <property type="protein sequence ID" value="KGN31429.1"/>
    <property type="molecule type" value="Genomic_DNA"/>
</dbReference>
<name>A0ABR4XE35_9MICO</name>
<sequence>MATPFSRPSETVRAVVALRCPTTTNRRAHRE</sequence>
<dbReference type="Proteomes" id="UP000029990">
    <property type="component" value="Unassembled WGS sequence"/>
</dbReference>
<organism evidence="1 2">
    <name type="scientific">Knoellia flava TL1</name>
    <dbReference type="NCBI Taxonomy" id="1385518"/>
    <lineage>
        <taxon>Bacteria</taxon>
        <taxon>Bacillati</taxon>
        <taxon>Actinomycetota</taxon>
        <taxon>Actinomycetes</taxon>
        <taxon>Micrococcales</taxon>
        <taxon>Intrasporangiaceae</taxon>
        <taxon>Knoellia</taxon>
    </lineage>
</organism>
<evidence type="ECO:0000313" key="2">
    <source>
        <dbReference type="Proteomes" id="UP000029990"/>
    </source>
</evidence>
<keyword evidence="2" id="KW-1185">Reference proteome</keyword>
<protein>
    <submittedName>
        <fullName evidence="1">Uncharacterized protein</fullName>
    </submittedName>
</protein>
<accession>A0ABR4XE35</accession>